<dbReference type="GO" id="GO:0005886">
    <property type="term" value="C:plasma membrane"/>
    <property type="evidence" value="ECO:0007669"/>
    <property type="project" value="TreeGrafter"/>
</dbReference>
<evidence type="ECO:0000256" key="3">
    <source>
        <dbReference type="ARBA" id="ARBA00022777"/>
    </source>
</evidence>
<name>A0A8J4WED0_9TREM</name>
<dbReference type="GO" id="GO:0007200">
    <property type="term" value="P:phospholipase C-activating G protein-coupled receptor signaling pathway"/>
    <property type="evidence" value="ECO:0007669"/>
    <property type="project" value="InterPro"/>
</dbReference>
<evidence type="ECO:0000259" key="5">
    <source>
        <dbReference type="SMART" id="SM00045"/>
    </source>
</evidence>
<dbReference type="PANTHER" id="PTHR11255">
    <property type="entry name" value="DIACYLGLYCEROL KINASE"/>
    <property type="match status" value="1"/>
</dbReference>
<organism evidence="6 7">
    <name type="scientific">Paragonimus heterotremus</name>
    <dbReference type="NCBI Taxonomy" id="100268"/>
    <lineage>
        <taxon>Eukaryota</taxon>
        <taxon>Metazoa</taxon>
        <taxon>Spiralia</taxon>
        <taxon>Lophotrochozoa</taxon>
        <taxon>Platyhelminthes</taxon>
        <taxon>Trematoda</taxon>
        <taxon>Digenea</taxon>
        <taxon>Plagiorchiida</taxon>
        <taxon>Troglotremata</taxon>
        <taxon>Troglotrematidae</taxon>
        <taxon>Paragonimus</taxon>
    </lineage>
</organism>
<dbReference type="InterPro" id="IPR037607">
    <property type="entry name" value="DGK"/>
</dbReference>
<dbReference type="Pfam" id="PF00609">
    <property type="entry name" value="DAGK_acc"/>
    <property type="match status" value="1"/>
</dbReference>
<sequence>MADDEDGRPVGLVRNTLPLTVFNNYFSLGADAATALEFHECREANPEKFTSRLKNKMFYAGCGGKDLLRRCWRDLSEHITLVCDGKDMTPLINSLRPHVILFLNIPK</sequence>
<reference evidence="6" key="1">
    <citation type="submission" date="2019-05" db="EMBL/GenBank/DDBJ databases">
        <title>Annotation for the trematode Paragonimus heterotremus.</title>
        <authorList>
            <person name="Choi Y.-J."/>
        </authorList>
    </citation>
    <scope>NUCLEOTIDE SEQUENCE</scope>
    <source>
        <strain evidence="6">LC</strain>
    </source>
</reference>
<keyword evidence="3" id="KW-0418">Kinase</keyword>
<keyword evidence="2" id="KW-0547">Nucleotide-binding</keyword>
<dbReference type="PANTHER" id="PTHR11255:SF80">
    <property type="entry name" value="EYE-SPECIFIC DIACYLGLYCEROL KINASE"/>
    <property type="match status" value="1"/>
</dbReference>
<evidence type="ECO:0000256" key="4">
    <source>
        <dbReference type="ARBA" id="ARBA00022840"/>
    </source>
</evidence>
<dbReference type="SUPFAM" id="SSF111331">
    <property type="entry name" value="NAD kinase/diacylglycerol kinase-like"/>
    <property type="match status" value="1"/>
</dbReference>
<dbReference type="EMBL" id="LUCH01007264">
    <property type="protein sequence ID" value="KAF5396833.1"/>
    <property type="molecule type" value="Genomic_DNA"/>
</dbReference>
<evidence type="ECO:0000313" key="7">
    <source>
        <dbReference type="Proteomes" id="UP000748531"/>
    </source>
</evidence>
<proteinExistence type="predicted"/>
<dbReference type="Proteomes" id="UP000748531">
    <property type="component" value="Unassembled WGS sequence"/>
</dbReference>
<gene>
    <name evidence="6" type="ORF">PHET_10169</name>
</gene>
<feature type="domain" description="Diacylglycerol kinase accessory" evidence="5">
    <location>
        <begin position="21"/>
        <end position="107"/>
    </location>
</feature>
<dbReference type="InterPro" id="IPR000756">
    <property type="entry name" value="Diacylglycerol_kin_accessory"/>
</dbReference>
<keyword evidence="4" id="KW-0067">ATP-binding</keyword>
<protein>
    <recommendedName>
        <fullName evidence="5">Diacylglycerol kinase accessory domain-containing protein</fullName>
    </recommendedName>
</protein>
<dbReference type="GO" id="GO:0004143">
    <property type="term" value="F:ATP-dependent diacylglycerol kinase activity"/>
    <property type="evidence" value="ECO:0007669"/>
    <property type="project" value="InterPro"/>
</dbReference>
<dbReference type="OrthoDB" id="242257at2759"/>
<dbReference type="InterPro" id="IPR016064">
    <property type="entry name" value="NAD/diacylglycerol_kinase_sf"/>
</dbReference>
<dbReference type="AlphaFoldDB" id="A0A8J4WED0"/>
<keyword evidence="7" id="KW-1185">Reference proteome</keyword>
<evidence type="ECO:0000313" key="6">
    <source>
        <dbReference type="EMBL" id="KAF5396833.1"/>
    </source>
</evidence>
<dbReference type="GO" id="GO:0005524">
    <property type="term" value="F:ATP binding"/>
    <property type="evidence" value="ECO:0007669"/>
    <property type="project" value="UniProtKB-KW"/>
</dbReference>
<comment type="caution">
    <text evidence="6">The sequence shown here is derived from an EMBL/GenBank/DDBJ whole genome shotgun (WGS) entry which is preliminary data.</text>
</comment>
<evidence type="ECO:0000256" key="1">
    <source>
        <dbReference type="ARBA" id="ARBA00022679"/>
    </source>
</evidence>
<dbReference type="SMART" id="SM00045">
    <property type="entry name" value="DAGKa"/>
    <property type="match status" value="1"/>
</dbReference>
<evidence type="ECO:0000256" key="2">
    <source>
        <dbReference type="ARBA" id="ARBA00022741"/>
    </source>
</evidence>
<accession>A0A8J4WED0</accession>
<keyword evidence="1" id="KW-0808">Transferase</keyword>